<feature type="chain" id="PRO_5022844880" description="Peptidase M14 domain-containing protein" evidence="2">
    <location>
        <begin position="22"/>
        <end position="554"/>
    </location>
</feature>
<dbReference type="RefSeq" id="WP_313978370.1">
    <property type="nucleotide sequence ID" value="NZ_BKCN01000001.1"/>
</dbReference>
<dbReference type="GO" id="GO:0006508">
    <property type="term" value="P:proteolysis"/>
    <property type="evidence" value="ECO:0007669"/>
    <property type="project" value="InterPro"/>
</dbReference>
<dbReference type="Pfam" id="PF00246">
    <property type="entry name" value="Peptidase_M14"/>
    <property type="match status" value="1"/>
</dbReference>
<gene>
    <name evidence="4" type="ORF">JCM17846_03540</name>
</gene>
<proteinExistence type="inferred from homology"/>
<dbReference type="EMBL" id="BKCN01000001">
    <property type="protein sequence ID" value="GER02672.1"/>
    <property type="molecule type" value="Genomic_DNA"/>
</dbReference>
<sequence length="554" mass="61624">MLRGWLSVLLLLGLLIGSARADGVFTAWPDTRFDPAIPSFEAVLGYEPGSRITRPDEALRYLEALEAAAPDRMKIIDYGTTWQGRRLVYAIIGTPQTIANLDAIKADIKALSDPRSLPKADADAMIERLPGTVWLSYGVHGNEISSTEAALLTAWHVLAGQSVQLENIRNNTVLFIDPMQNPDGRARFLAAYEQALGLEPQGDRISAEHDLGWPGGRTNHYLFDLNRDWFRISQPETKGRVPALLEWLPLVMVDAHEMGGDSTYFFAPEAVPYNPHLTASQKQNLHLFGENHARHFDRFGIPYFTREIFDAFYPGYGASWPSYYGGIAMTYEQASSRGLVYRRYDGKDLSYAETIRNHLITSLSTAEVVADNRRKLYSDFYNYRSSAIEEGRKGDVKSWLIPTQSDQAGADELARLLAFQGIEVARASASFRACGVDYKAGAYVIDMAQPEKRRISVLMNRQVPMAADFIADQEARRARNLPDEIYDTTAWSLPLMFNLEATACADKPRVETIAVAGDTPHQGRLENPDATVAFLAPWGEASAARLLSAALRHG</sequence>
<dbReference type="SUPFAM" id="SSF53187">
    <property type="entry name" value="Zn-dependent exopeptidases"/>
    <property type="match status" value="1"/>
</dbReference>
<reference evidence="4 5" key="1">
    <citation type="submission" date="2019-09" db="EMBL/GenBank/DDBJ databases">
        <title>NBRP : Genome information of microbial organism related human and environment.</title>
        <authorList>
            <person name="Hattori M."/>
            <person name="Oshima K."/>
            <person name="Inaba H."/>
            <person name="Suda W."/>
            <person name="Sakamoto M."/>
            <person name="Iino T."/>
            <person name="Kitahara M."/>
            <person name="Oshida Y."/>
            <person name="Iida T."/>
            <person name="Kudo T."/>
            <person name="Itoh T."/>
            <person name="Ohkuma M."/>
        </authorList>
    </citation>
    <scope>NUCLEOTIDE SEQUENCE [LARGE SCALE GENOMIC DNA]</scope>
    <source>
        <strain evidence="4 5">Q-1</strain>
    </source>
</reference>
<name>A0A5A7N324_9PROT</name>
<evidence type="ECO:0000259" key="3">
    <source>
        <dbReference type="PROSITE" id="PS52035"/>
    </source>
</evidence>
<comment type="caution">
    <text evidence="1">Lacks conserved residue(s) required for the propagation of feature annotation.</text>
</comment>
<dbReference type="Proteomes" id="UP000324996">
    <property type="component" value="Unassembled WGS sequence"/>
</dbReference>
<evidence type="ECO:0000313" key="5">
    <source>
        <dbReference type="Proteomes" id="UP000324996"/>
    </source>
</evidence>
<feature type="signal peptide" evidence="2">
    <location>
        <begin position="1"/>
        <end position="21"/>
    </location>
</feature>
<evidence type="ECO:0000313" key="4">
    <source>
        <dbReference type="EMBL" id="GER02672.1"/>
    </source>
</evidence>
<comment type="caution">
    <text evidence="4">The sequence shown here is derived from an EMBL/GenBank/DDBJ whole genome shotgun (WGS) entry which is preliminary data.</text>
</comment>
<dbReference type="GO" id="GO:0008270">
    <property type="term" value="F:zinc ion binding"/>
    <property type="evidence" value="ECO:0007669"/>
    <property type="project" value="InterPro"/>
</dbReference>
<protein>
    <recommendedName>
        <fullName evidence="3">Peptidase M14 domain-containing protein</fullName>
    </recommendedName>
</protein>
<dbReference type="Gene3D" id="3.40.630.10">
    <property type="entry name" value="Zn peptidases"/>
    <property type="match status" value="1"/>
</dbReference>
<keyword evidence="5" id="KW-1185">Reference proteome</keyword>
<dbReference type="InterPro" id="IPR000834">
    <property type="entry name" value="Peptidase_M14"/>
</dbReference>
<dbReference type="AlphaFoldDB" id="A0A5A7N324"/>
<feature type="domain" description="Peptidase M14" evidence="3">
    <location>
        <begin position="51"/>
        <end position="376"/>
    </location>
</feature>
<evidence type="ECO:0000256" key="2">
    <source>
        <dbReference type="SAM" id="SignalP"/>
    </source>
</evidence>
<accession>A0A5A7N324</accession>
<dbReference type="PROSITE" id="PS52035">
    <property type="entry name" value="PEPTIDASE_M14"/>
    <property type="match status" value="1"/>
</dbReference>
<evidence type="ECO:0000256" key="1">
    <source>
        <dbReference type="PROSITE-ProRule" id="PRU01379"/>
    </source>
</evidence>
<organism evidence="4 5">
    <name type="scientific">Iodidimonas nitroreducens</name>
    <dbReference type="NCBI Taxonomy" id="1236968"/>
    <lineage>
        <taxon>Bacteria</taxon>
        <taxon>Pseudomonadati</taxon>
        <taxon>Pseudomonadota</taxon>
        <taxon>Alphaproteobacteria</taxon>
        <taxon>Iodidimonadales</taxon>
        <taxon>Iodidimonadaceae</taxon>
        <taxon>Iodidimonas</taxon>
    </lineage>
</organism>
<keyword evidence="2" id="KW-0732">Signal</keyword>
<dbReference type="GO" id="GO:0004181">
    <property type="term" value="F:metallocarboxypeptidase activity"/>
    <property type="evidence" value="ECO:0007669"/>
    <property type="project" value="InterPro"/>
</dbReference>
<comment type="similarity">
    <text evidence="1">Belongs to the peptidase M14 family.</text>
</comment>